<dbReference type="EC" id="1.7.1.13" evidence="5"/>
<dbReference type="InterPro" id="IPR029500">
    <property type="entry name" value="QueF"/>
</dbReference>
<dbReference type="EMBL" id="CP036298">
    <property type="protein sequence ID" value="QDV22418.1"/>
    <property type="molecule type" value="Genomic_DNA"/>
</dbReference>
<dbReference type="InterPro" id="IPR043133">
    <property type="entry name" value="GTP-CH-I_C/QueF"/>
</dbReference>
<dbReference type="Pfam" id="PF14489">
    <property type="entry name" value="QueF"/>
    <property type="match status" value="1"/>
</dbReference>
<keyword evidence="3 5" id="KW-0521">NADP</keyword>
<feature type="binding site" evidence="5">
    <location>
        <begin position="56"/>
        <end position="58"/>
    </location>
    <ligand>
        <name>substrate</name>
    </ligand>
</feature>
<dbReference type="InterPro" id="IPR050084">
    <property type="entry name" value="NADPH_dep_7-cyano-7-deazaG_red"/>
</dbReference>
<dbReference type="UniPathway" id="UPA00392"/>
<reference evidence="6 7" key="1">
    <citation type="submission" date="2019-02" db="EMBL/GenBank/DDBJ databases">
        <title>Deep-cultivation of Planctomycetes and their phenomic and genomic characterization uncovers novel biology.</title>
        <authorList>
            <person name="Wiegand S."/>
            <person name="Jogler M."/>
            <person name="Boedeker C."/>
            <person name="Pinto D."/>
            <person name="Vollmers J."/>
            <person name="Rivas-Marin E."/>
            <person name="Kohn T."/>
            <person name="Peeters S.H."/>
            <person name="Heuer A."/>
            <person name="Rast P."/>
            <person name="Oberbeckmann S."/>
            <person name="Bunk B."/>
            <person name="Jeske O."/>
            <person name="Meyerdierks A."/>
            <person name="Storesund J.E."/>
            <person name="Kallscheuer N."/>
            <person name="Luecker S."/>
            <person name="Lage O.M."/>
            <person name="Pohl T."/>
            <person name="Merkel B.J."/>
            <person name="Hornburger P."/>
            <person name="Mueller R.-W."/>
            <person name="Bruemmer F."/>
            <person name="Labrenz M."/>
            <person name="Spormann A.M."/>
            <person name="Op den Camp H."/>
            <person name="Overmann J."/>
            <person name="Amann R."/>
            <person name="Jetten M.S.M."/>
            <person name="Mascher T."/>
            <person name="Medema M.H."/>
            <person name="Devos D.P."/>
            <person name="Kaster A.-K."/>
            <person name="Ovreas L."/>
            <person name="Rohde M."/>
            <person name="Galperin M.Y."/>
            <person name="Jogler C."/>
        </authorList>
    </citation>
    <scope>NUCLEOTIDE SEQUENCE [LARGE SCALE GENOMIC DNA]</scope>
    <source>
        <strain evidence="6 7">Q31a</strain>
    </source>
</reference>
<feature type="binding site" evidence="5">
    <location>
        <begin position="75"/>
        <end position="76"/>
    </location>
    <ligand>
        <name>substrate</name>
    </ligand>
</feature>
<name>A0A518G1D8_9BACT</name>
<feature type="active site" description="Thioimide intermediate" evidence="5">
    <location>
        <position position="34"/>
    </location>
</feature>
<keyword evidence="7" id="KW-1185">Reference proteome</keyword>
<dbReference type="RefSeq" id="WP_145073940.1">
    <property type="nucleotide sequence ID" value="NZ_CP036298.1"/>
</dbReference>
<comment type="pathway">
    <text evidence="5">tRNA modification; tRNA-queuosine biosynthesis.</text>
</comment>
<comment type="subcellular location">
    <subcellularLocation>
        <location evidence="5">Cytoplasm</location>
    </subcellularLocation>
</comment>
<dbReference type="InterPro" id="IPR016856">
    <property type="entry name" value="QueF_type1"/>
</dbReference>
<dbReference type="GO" id="GO:0008616">
    <property type="term" value="P:tRNA queuosine(34) biosynthetic process"/>
    <property type="evidence" value="ECO:0007669"/>
    <property type="project" value="UniProtKB-UniRule"/>
</dbReference>
<comment type="function">
    <text evidence="5">Catalyzes the NADPH-dependent reduction of 7-cyano-7-deazaguanine (preQ0) to 7-aminomethyl-7-deazaguanine (preQ1).</text>
</comment>
<dbReference type="PIRSF" id="PIRSF027377">
    <property type="entry name" value="Nitrile_oxidored_QueF"/>
    <property type="match status" value="1"/>
</dbReference>
<dbReference type="Gene3D" id="3.30.1130.10">
    <property type="match status" value="1"/>
</dbReference>
<evidence type="ECO:0000313" key="7">
    <source>
        <dbReference type="Proteomes" id="UP000318017"/>
    </source>
</evidence>
<comment type="catalytic activity">
    <reaction evidence="5">
        <text>7-aminomethyl-7-carbaguanine + 2 NADP(+) = 7-cyano-7-carbaguanine + 2 NADPH + 3 H(+)</text>
        <dbReference type="Rhea" id="RHEA:13409"/>
        <dbReference type="ChEBI" id="CHEBI:15378"/>
        <dbReference type="ChEBI" id="CHEBI:45075"/>
        <dbReference type="ChEBI" id="CHEBI:57783"/>
        <dbReference type="ChEBI" id="CHEBI:58349"/>
        <dbReference type="ChEBI" id="CHEBI:58703"/>
        <dbReference type="EC" id="1.7.1.13"/>
    </reaction>
</comment>
<evidence type="ECO:0000256" key="5">
    <source>
        <dbReference type="HAMAP-Rule" id="MF_00818"/>
    </source>
</evidence>
<dbReference type="Proteomes" id="UP000318017">
    <property type="component" value="Chromosome"/>
</dbReference>
<dbReference type="GO" id="GO:0005737">
    <property type="term" value="C:cytoplasm"/>
    <property type="evidence" value="ECO:0007669"/>
    <property type="project" value="UniProtKB-SubCell"/>
</dbReference>
<dbReference type="OrthoDB" id="9795077at2"/>
<dbReference type="HAMAP" id="MF_00818">
    <property type="entry name" value="QueF_type1"/>
    <property type="match status" value="1"/>
</dbReference>
<accession>A0A518G1D8</accession>
<dbReference type="SUPFAM" id="SSF55620">
    <property type="entry name" value="Tetrahydrobiopterin biosynthesis enzymes-like"/>
    <property type="match status" value="1"/>
</dbReference>
<sequence>MATPFQDQLEVFDNSFPDREYEIEITCPEFTSICPMTGQPDFGTLIFRYVPGAKCVELKSLKLYLQKFRNEGIFYENVTNRILDDFVEMLKPRRLTLESHWGPRGGISSVITIDYEENS</sequence>
<protein>
    <recommendedName>
        <fullName evidence="5">NADPH-dependent 7-cyano-7-deazaguanine reductase</fullName>
        <ecNumber evidence="5">1.7.1.13</ecNumber>
    </recommendedName>
    <alternativeName>
        <fullName evidence="5">7-cyano-7-carbaguanine reductase</fullName>
    </alternativeName>
    <alternativeName>
        <fullName evidence="5">NADPH-dependent nitrile oxidoreductase</fullName>
    </alternativeName>
    <alternativeName>
        <fullName evidence="5">PreQ(0) reductase</fullName>
    </alternativeName>
</protein>
<comment type="similarity">
    <text evidence="5">Belongs to the GTP cyclohydrolase I family. QueF type 1 subfamily.</text>
</comment>
<dbReference type="AlphaFoldDB" id="A0A518G1D8"/>
<dbReference type="NCBIfam" id="TIGR03139">
    <property type="entry name" value="QueF-II"/>
    <property type="match status" value="1"/>
</dbReference>
<proteinExistence type="inferred from homology"/>
<keyword evidence="1 5" id="KW-0963">Cytoplasm</keyword>
<evidence type="ECO:0000256" key="4">
    <source>
        <dbReference type="ARBA" id="ARBA00023002"/>
    </source>
</evidence>
<dbReference type="GO" id="GO:0033739">
    <property type="term" value="F:preQ1 synthase activity"/>
    <property type="evidence" value="ECO:0007669"/>
    <property type="project" value="UniProtKB-UniRule"/>
</dbReference>
<dbReference type="PANTHER" id="PTHR34354:SF1">
    <property type="entry name" value="NADPH-DEPENDENT 7-CYANO-7-DEAZAGUANINE REDUCTASE"/>
    <property type="match status" value="1"/>
</dbReference>
<evidence type="ECO:0000256" key="1">
    <source>
        <dbReference type="ARBA" id="ARBA00022490"/>
    </source>
</evidence>
<dbReference type="PANTHER" id="PTHR34354">
    <property type="entry name" value="NADPH-DEPENDENT 7-CYANO-7-DEAZAGUANINE REDUCTASE"/>
    <property type="match status" value="1"/>
</dbReference>
<organism evidence="6 7">
    <name type="scientific">Aureliella helgolandensis</name>
    <dbReference type="NCBI Taxonomy" id="2527968"/>
    <lineage>
        <taxon>Bacteria</taxon>
        <taxon>Pseudomonadati</taxon>
        <taxon>Planctomycetota</taxon>
        <taxon>Planctomycetia</taxon>
        <taxon>Pirellulales</taxon>
        <taxon>Pirellulaceae</taxon>
        <taxon>Aureliella</taxon>
    </lineage>
</organism>
<evidence type="ECO:0000256" key="2">
    <source>
        <dbReference type="ARBA" id="ARBA00022785"/>
    </source>
</evidence>
<evidence type="ECO:0000313" key="6">
    <source>
        <dbReference type="EMBL" id="QDV22418.1"/>
    </source>
</evidence>
<keyword evidence="2 5" id="KW-0671">Queuosine biosynthesis</keyword>
<evidence type="ECO:0000256" key="3">
    <source>
        <dbReference type="ARBA" id="ARBA00022857"/>
    </source>
</evidence>
<keyword evidence="4 5" id="KW-0560">Oxidoreductase</keyword>
<gene>
    <name evidence="5 6" type="primary">queF</name>
    <name evidence="6" type="ORF">Q31a_07030</name>
</gene>
<dbReference type="KEGG" id="ahel:Q31a_07030"/>
<feature type="active site" description="Proton donor" evidence="5">
    <location>
        <position position="41"/>
    </location>
</feature>